<evidence type="ECO:0000256" key="1">
    <source>
        <dbReference type="SAM" id="MobiDB-lite"/>
    </source>
</evidence>
<proteinExistence type="predicted"/>
<accession>A0A4Y3QNS5</accession>
<comment type="caution">
    <text evidence="2">The sequence shown here is derived from an EMBL/GenBank/DDBJ whole genome shotgun (WGS) entry which is preliminary data.</text>
</comment>
<feature type="region of interest" description="Disordered" evidence="1">
    <location>
        <begin position="120"/>
        <end position="156"/>
    </location>
</feature>
<dbReference type="Proteomes" id="UP000319525">
    <property type="component" value="Unassembled WGS sequence"/>
</dbReference>
<dbReference type="EMBL" id="BJML01000011">
    <property type="protein sequence ID" value="GEB46915.1"/>
    <property type="molecule type" value="Genomic_DNA"/>
</dbReference>
<reference evidence="2 3" key="1">
    <citation type="submission" date="2019-06" db="EMBL/GenBank/DDBJ databases">
        <title>Whole genome shotgun sequence of Microbacterium testaceum NBRC 12675.</title>
        <authorList>
            <person name="Hosoyama A."/>
            <person name="Uohara A."/>
            <person name="Ohji S."/>
            <person name="Ichikawa N."/>
        </authorList>
    </citation>
    <scope>NUCLEOTIDE SEQUENCE [LARGE SCALE GENOMIC DNA]</scope>
    <source>
        <strain evidence="2 3">NBRC 12675</strain>
    </source>
</reference>
<protein>
    <submittedName>
        <fullName evidence="2">Uncharacterized protein</fullName>
    </submittedName>
</protein>
<gene>
    <name evidence="2" type="ORF">MTE01_28600</name>
</gene>
<evidence type="ECO:0000313" key="2">
    <source>
        <dbReference type="EMBL" id="GEB46915.1"/>
    </source>
</evidence>
<dbReference type="AlphaFoldDB" id="A0A4Y3QNS5"/>
<name>A0A4Y3QNS5_MICTE</name>
<organism evidence="2 3">
    <name type="scientific">Microbacterium testaceum</name>
    <name type="common">Aureobacterium testaceum</name>
    <name type="synonym">Brevibacterium testaceum</name>
    <dbReference type="NCBI Taxonomy" id="2033"/>
    <lineage>
        <taxon>Bacteria</taxon>
        <taxon>Bacillati</taxon>
        <taxon>Actinomycetota</taxon>
        <taxon>Actinomycetes</taxon>
        <taxon>Micrococcales</taxon>
        <taxon>Microbacteriaceae</taxon>
        <taxon>Microbacterium</taxon>
    </lineage>
</organism>
<evidence type="ECO:0000313" key="3">
    <source>
        <dbReference type="Proteomes" id="UP000319525"/>
    </source>
</evidence>
<sequence>MPNLQIERTARLHVMHLRRAAEEGCSVSNLSPDAHVLGPLVKAHAKATADLLEYYLDAEGGVDGVIATRNFLILAASTLLECEFDEHDDHDTPEEVKLVEANIQAPAIPVEAGFGETEMRHATQRVKATEPPLITDVPDFPRPAPAPGSRRARRTA</sequence>